<dbReference type="PANTHER" id="PTHR42913">
    <property type="entry name" value="APOPTOSIS-INDUCING FACTOR 1"/>
    <property type="match status" value="1"/>
</dbReference>
<feature type="domain" description="FAD/NAD(P)-binding" evidence="6">
    <location>
        <begin position="4"/>
        <end position="280"/>
    </location>
</feature>
<dbReference type="AlphaFoldDB" id="A0A7D7MGR7"/>
<dbReference type="GO" id="GO:0003955">
    <property type="term" value="F:NAD(P)H dehydrogenase (quinone) activity"/>
    <property type="evidence" value="ECO:0007669"/>
    <property type="project" value="TreeGrafter"/>
</dbReference>
<proteinExistence type="inferred from homology"/>
<evidence type="ECO:0000313" key="8">
    <source>
        <dbReference type="Proteomes" id="UP000514716"/>
    </source>
</evidence>
<dbReference type="InterPro" id="IPR023753">
    <property type="entry name" value="FAD/NAD-binding_dom"/>
</dbReference>
<sequence>MKIVVLVGGGHAHLHGLKQFAENPREDVQLVLISPAAYQYYSGMFSGFTEGVYGLDEIRIDLKRLAEKIGVAFYQDTICAIDPVSRTLTGLHGQSYPYDVVSFDIGSQTDSPEALRKYISPIKPNYHFPKQLLTFRESAKPVIVGGGASGVELALSTHAWRKRQHLPLNGSLFSSGPLLSAQGAEASKKIEAIARKKELPFFTDVQIEDIDETSITASNGTTYPQTAVLWLTGPKSPAFFERSGMPVDCSGFLAVNESLQSPRFPEVFGAGDCVSIDRYPTLEKNGVYAVRQGPVLWNNLMGFLDKQALSRFVPQSRYVSILSTGGGEAFLTYGRWALHGRVPWKIKQYIDQKFMKAYQAIYQ</sequence>
<comment type="cofactor">
    <cofactor evidence="1">
        <name>FAD</name>
        <dbReference type="ChEBI" id="CHEBI:57692"/>
    </cofactor>
</comment>
<dbReference type="GO" id="GO:0019646">
    <property type="term" value="P:aerobic electron transport chain"/>
    <property type="evidence" value="ECO:0007669"/>
    <property type="project" value="TreeGrafter"/>
</dbReference>
<dbReference type="Proteomes" id="UP000514716">
    <property type="component" value="Chromosome"/>
</dbReference>
<dbReference type="EMBL" id="CP059540">
    <property type="protein sequence ID" value="QMT16006.1"/>
    <property type="molecule type" value="Genomic_DNA"/>
</dbReference>
<evidence type="ECO:0000256" key="1">
    <source>
        <dbReference type="ARBA" id="ARBA00001974"/>
    </source>
</evidence>
<comment type="similarity">
    <text evidence="2">Belongs to the NADH dehydrogenase family.</text>
</comment>
<protein>
    <submittedName>
        <fullName evidence="7">FAD-dependent oxidoreductase</fullName>
    </submittedName>
</protein>
<evidence type="ECO:0000256" key="3">
    <source>
        <dbReference type="ARBA" id="ARBA00022630"/>
    </source>
</evidence>
<evidence type="ECO:0000256" key="4">
    <source>
        <dbReference type="ARBA" id="ARBA00022827"/>
    </source>
</evidence>
<evidence type="ECO:0000313" key="7">
    <source>
        <dbReference type="EMBL" id="QMT16006.1"/>
    </source>
</evidence>
<keyword evidence="3" id="KW-0285">Flavoprotein</keyword>
<dbReference type="PRINTS" id="PR00368">
    <property type="entry name" value="FADPNR"/>
</dbReference>
<dbReference type="KEGG" id="pdec:H1Q58_08385"/>
<dbReference type="InterPro" id="IPR036188">
    <property type="entry name" value="FAD/NAD-bd_sf"/>
</dbReference>
<dbReference type="SUPFAM" id="SSF51905">
    <property type="entry name" value="FAD/NAD(P)-binding domain"/>
    <property type="match status" value="2"/>
</dbReference>
<reference evidence="7 8" key="1">
    <citation type="submission" date="2020-07" db="EMBL/GenBank/DDBJ databases">
        <title>Screening of a cold-adapted Planococcus bacterium producing protease in traditional shrimp paste and protease identification by genome sequencing.</title>
        <authorList>
            <person name="Gao R."/>
            <person name="Leng W."/>
            <person name="Chu Q."/>
            <person name="Wu X."/>
            <person name="Liu H."/>
            <person name="Li X."/>
        </authorList>
    </citation>
    <scope>NUCLEOTIDE SEQUENCE [LARGE SCALE GENOMIC DNA]</scope>
    <source>
        <strain evidence="7 8">XJ11</strain>
    </source>
</reference>
<dbReference type="Pfam" id="PF07992">
    <property type="entry name" value="Pyr_redox_2"/>
    <property type="match status" value="1"/>
</dbReference>
<keyword evidence="4" id="KW-0274">FAD</keyword>
<accession>A0A7D7MGR7</accession>
<evidence type="ECO:0000256" key="2">
    <source>
        <dbReference type="ARBA" id="ARBA00005272"/>
    </source>
</evidence>
<dbReference type="RefSeq" id="WP_182091170.1">
    <property type="nucleotide sequence ID" value="NZ_CP059540.1"/>
</dbReference>
<keyword evidence="5" id="KW-0560">Oxidoreductase</keyword>
<dbReference type="InterPro" id="IPR051169">
    <property type="entry name" value="NADH-Q_oxidoreductase"/>
</dbReference>
<keyword evidence="8" id="KW-1185">Reference proteome</keyword>
<name>A0A7D7MGR7_PLAMR</name>
<organism evidence="7 8">
    <name type="scientific">Planococcus maritimus</name>
    <dbReference type="NCBI Taxonomy" id="192421"/>
    <lineage>
        <taxon>Bacteria</taxon>
        <taxon>Bacillati</taxon>
        <taxon>Bacillota</taxon>
        <taxon>Bacilli</taxon>
        <taxon>Bacillales</taxon>
        <taxon>Caryophanaceae</taxon>
        <taxon>Planococcus</taxon>
    </lineage>
</organism>
<dbReference type="PANTHER" id="PTHR42913:SF9">
    <property type="entry name" value="SLR1591 PROTEIN"/>
    <property type="match status" value="1"/>
</dbReference>
<evidence type="ECO:0000256" key="5">
    <source>
        <dbReference type="ARBA" id="ARBA00023002"/>
    </source>
</evidence>
<evidence type="ECO:0000259" key="6">
    <source>
        <dbReference type="Pfam" id="PF07992"/>
    </source>
</evidence>
<gene>
    <name evidence="7" type="ORF">H1Q58_08385</name>
</gene>
<dbReference type="Gene3D" id="3.50.50.100">
    <property type="match status" value="1"/>
</dbReference>